<dbReference type="SUPFAM" id="SSF48452">
    <property type="entry name" value="TPR-like"/>
    <property type="match status" value="1"/>
</dbReference>
<evidence type="ECO:0000313" key="2">
    <source>
        <dbReference type="EMBL" id="SEW56097.1"/>
    </source>
</evidence>
<dbReference type="Gene3D" id="1.25.40.10">
    <property type="entry name" value="Tetratricopeptide repeat domain"/>
    <property type="match status" value="1"/>
</dbReference>
<dbReference type="Proteomes" id="UP000199310">
    <property type="component" value="Unassembled WGS sequence"/>
</dbReference>
<sequence length="433" mass="50393">MSPEQLINNDQEYIEGLLYHRPGVIENIYQRFASKEKRFILQKSGHVKDAAHIFEEALMDIYYFARRHPLKVSDFEPFLQLLCKRIWEQELEKRGQRIPGLEAEELSTMSRDDIQDVEDVLKEGEKRRLIYHYYLALSDECKELLRWSLTDGCLQEDIAAETNIPVTELASRRTDCFRSLFRDIDTKLKANSLSEKDLLETDRFLSGQLSEADRKAFSDRLQGDALLSQQVKRFDAVRQLLAQKICNDTGRDELQHLLFTHRNAWYTLKDNSVIPIRNYVILTALIAAAMAILLYVSPWRKNIYRQFASTEMQIPDIDSLRLPEEAIVQFNHGHFGEATLLLNDALKTNPGNLYARYYRGVALIDQNQQESARQDLLTVFNNSSELKYEAAFYIALSYLKEGRKQQCLEWLLKIPSGAPNYLKVQKLIEELKN</sequence>
<evidence type="ECO:0000313" key="3">
    <source>
        <dbReference type="Proteomes" id="UP000199310"/>
    </source>
</evidence>
<dbReference type="GO" id="GO:0000428">
    <property type="term" value="C:DNA-directed RNA polymerase complex"/>
    <property type="evidence" value="ECO:0007669"/>
    <property type="project" value="UniProtKB-KW"/>
</dbReference>
<gene>
    <name evidence="2" type="ORF">SAMN04488122_6563</name>
</gene>
<feature type="transmembrane region" description="Helical" evidence="1">
    <location>
        <begin position="279"/>
        <end position="296"/>
    </location>
</feature>
<keyword evidence="1" id="KW-0472">Membrane</keyword>
<keyword evidence="3" id="KW-1185">Reference proteome</keyword>
<reference evidence="3" key="1">
    <citation type="submission" date="2016-10" db="EMBL/GenBank/DDBJ databases">
        <authorList>
            <person name="Varghese N."/>
            <person name="Submissions S."/>
        </authorList>
    </citation>
    <scope>NUCLEOTIDE SEQUENCE [LARGE SCALE GENOMIC DNA]</scope>
    <source>
        <strain evidence="3">DSM 3695</strain>
    </source>
</reference>
<proteinExistence type="predicted"/>
<accession>A0A1I0SFJ1</accession>
<keyword evidence="2" id="KW-0240">DNA-directed RNA polymerase</keyword>
<keyword evidence="1" id="KW-1133">Transmembrane helix</keyword>
<dbReference type="EMBL" id="FOJG01000002">
    <property type="protein sequence ID" value="SEW56097.1"/>
    <property type="molecule type" value="Genomic_DNA"/>
</dbReference>
<name>A0A1I0SFJ1_9BACT</name>
<keyword evidence="1" id="KW-0812">Transmembrane</keyword>
<protein>
    <submittedName>
        <fullName evidence="2">DNA-directed RNA polymerase specialized sigma subunit, sigma24 family</fullName>
    </submittedName>
</protein>
<keyword evidence="2" id="KW-0804">Transcription</keyword>
<dbReference type="AlphaFoldDB" id="A0A1I0SFJ1"/>
<evidence type="ECO:0000256" key="1">
    <source>
        <dbReference type="SAM" id="Phobius"/>
    </source>
</evidence>
<dbReference type="InterPro" id="IPR011990">
    <property type="entry name" value="TPR-like_helical_dom_sf"/>
</dbReference>
<organism evidence="2 3">
    <name type="scientific">Chitinophaga arvensicola</name>
    <dbReference type="NCBI Taxonomy" id="29529"/>
    <lineage>
        <taxon>Bacteria</taxon>
        <taxon>Pseudomonadati</taxon>
        <taxon>Bacteroidota</taxon>
        <taxon>Chitinophagia</taxon>
        <taxon>Chitinophagales</taxon>
        <taxon>Chitinophagaceae</taxon>
        <taxon>Chitinophaga</taxon>
    </lineage>
</organism>
<dbReference type="OrthoDB" id="1091348at2"/>
<dbReference type="STRING" id="29529.SAMN04488122_6563"/>
<dbReference type="RefSeq" id="WP_089903514.1">
    <property type="nucleotide sequence ID" value="NZ_FOJG01000002.1"/>
</dbReference>